<dbReference type="InterPro" id="IPR012334">
    <property type="entry name" value="Pectin_lyas_fold"/>
</dbReference>
<dbReference type="InterPro" id="IPR011050">
    <property type="entry name" value="Pectin_lyase_fold/virulence"/>
</dbReference>
<evidence type="ECO:0000259" key="2">
    <source>
        <dbReference type="Pfam" id="PF12708"/>
    </source>
</evidence>
<dbReference type="Proteomes" id="UP000008316">
    <property type="component" value="Chromosome 1"/>
</dbReference>
<feature type="domain" description="Rhamnogalacturonase A/B/Epimerase-like pectate lyase" evidence="2">
    <location>
        <begin position="105"/>
        <end position="276"/>
    </location>
</feature>
<reference evidence="3 4" key="1">
    <citation type="journal article" date="2011" name="J. Bacteriol.">
        <title>Complete genome sequence of Burkholderia gladioli BSR3.</title>
        <authorList>
            <person name="Seo Y.S."/>
            <person name="Lim J."/>
            <person name="Choi B.S."/>
            <person name="Kim H."/>
            <person name="Goo E."/>
            <person name="Lee B."/>
            <person name="Lim J.S."/>
            <person name="Choi I.Y."/>
            <person name="Moon J.S."/>
            <person name="Kim J."/>
            <person name="Hwang I."/>
        </authorList>
    </citation>
    <scope>NUCLEOTIDE SEQUENCE [LARGE SCALE GENOMIC DNA]</scope>
    <source>
        <strain evidence="3 4">BSR3</strain>
    </source>
</reference>
<sequence>MPPKPIRALFALALLLVSAVSNAQFTPSQLLTAAPLDNAFSNLLPNAGGTLGGPLTLPSLTVVTPIPFSSGATNANIALGATAQLQFQQPSGVVRSVAAKLGDSVNALDYGATCRGTGNDTAAIQAAVATGKEVTLPPGTCVVTDAITLATQGQIVRGSGRKRTIISVPATFNMSALGVFVAPNTGPSSSNAEGPQFRDFKITFAQPDVAVRANLTTYPPALYLQNSPRFTVANLQISEATTGIDMRGDSGGAHIDNVEMSAYGIGINIDGSTDSVRITNFHFWPFDLTTNQYTVWDDGTQTALQSGRCDDLHVTDLLAYASKVKFIRTSNGNTFGVVSGMDLDTYGGLIMQAGSLSISSSIFSVIRADQQALLMTGGLLTCSSCVFYSGVSLKNPLVQVSGTGTYLQIGQSRLQITGDMQAVSASSSGLATVVLLGNQFMTPANPTMSHAVVRLGTGSRGTLVGNRITDLGTGSGTFISVAADEQHIIANNASAGWAMALPATASNLTVLNNSNVGGGAKNVVQGTMTLLGGGTTPAKTLSVESGALLVRNNAGTQIGSLDDNGNFIITGGMKHGGADFDGSYAFSQPASGATVTMGYGNQTAIIAPSATIASLTITLPACNSGYDGGLVRYAATQAITSLTVNASSGAVSNAPTTLAAGAGHGYLCRGANSTWYPLY</sequence>
<name>F2LFQ1_BURGS</name>
<evidence type="ECO:0000256" key="1">
    <source>
        <dbReference type="SAM" id="SignalP"/>
    </source>
</evidence>
<dbReference type="AlphaFoldDB" id="F2LFQ1"/>
<evidence type="ECO:0000313" key="4">
    <source>
        <dbReference type="Proteomes" id="UP000008316"/>
    </source>
</evidence>
<dbReference type="KEGG" id="bgd:bgla_1g30750"/>
<feature type="chain" id="PRO_5003282317" description="Rhamnogalacturonase A/B/Epimerase-like pectate lyase domain-containing protein" evidence="1">
    <location>
        <begin position="24"/>
        <end position="679"/>
    </location>
</feature>
<proteinExistence type="predicted"/>
<dbReference type="InterPro" id="IPR024535">
    <property type="entry name" value="RHGA/B-epi-like_pectate_lyase"/>
</dbReference>
<keyword evidence="4" id="KW-1185">Reference proteome</keyword>
<dbReference type="eggNOG" id="COG5434">
    <property type="taxonomic scope" value="Bacteria"/>
</dbReference>
<gene>
    <name evidence="3" type="ordered locus">bgla_1g30750</name>
</gene>
<protein>
    <recommendedName>
        <fullName evidence="2">Rhamnogalacturonase A/B/Epimerase-like pectate lyase domain-containing protein</fullName>
    </recommendedName>
</protein>
<keyword evidence="1" id="KW-0732">Signal</keyword>
<feature type="signal peptide" evidence="1">
    <location>
        <begin position="1"/>
        <end position="23"/>
    </location>
</feature>
<dbReference type="RefSeq" id="WP_013699008.1">
    <property type="nucleotide sequence ID" value="NC_015381.1"/>
</dbReference>
<dbReference type="Gene3D" id="2.160.20.10">
    <property type="entry name" value="Single-stranded right-handed beta-helix, Pectin lyase-like"/>
    <property type="match status" value="1"/>
</dbReference>
<dbReference type="Pfam" id="PF12708">
    <property type="entry name" value="Pect-lyase_RHGA_epim"/>
    <property type="match status" value="1"/>
</dbReference>
<dbReference type="HOGENOM" id="CLU_404754_0_0_4"/>
<organism evidence="3 4">
    <name type="scientific">Burkholderia gladioli (strain BSR3)</name>
    <dbReference type="NCBI Taxonomy" id="999541"/>
    <lineage>
        <taxon>Bacteria</taxon>
        <taxon>Pseudomonadati</taxon>
        <taxon>Pseudomonadota</taxon>
        <taxon>Betaproteobacteria</taxon>
        <taxon>Burkholderiales</taxon>
        <taxon>Burkholderiaceae</taxon>
        <taxon>Burkholderia</taxon>
    </lineage>
</organism>
<accession>F2LFQ1</accession>
<dbReference type="SUPFAM" id="SSF51126">
    <property type="entry name" value="Pectin lyase-like"/>
    <property type="match status" value="1"/>
</dbReference>
<dbReference type="EMBL" id="CP002599">
    <property type="protein sequence ID" value="AEA61685.1"/>
    <property type="molecule type" value="Genomic_DNA"/>
</dbReference>
<evidence type="ECO:0000313" key="3">
    <source>
        <dbReference type="EMBL" id="AEA61685.1"/>
    </source>
</evidence>